<sequence length="739" mass="82135">MSLVSGPGRGGSLTGQLPGDLRLFVDKHVAYIQSLDTRRDELEYWLTEHLRLSGLYWGLTALHLLGRPDALPRAEVLDFVVSCMHDNGGFGAAPGHDAHMLYTVSAVQLLATLDAFSEFEQRVAGGKRSIGQFIASLQNRESGTFAGDEWGETDTRFLYGALNALSLLNLTHLVDVEKAVQYVQACANFDGGYGMSPGAESHAGQVFTCVGALAIVGRLDLVDTDKLGGWLSERQLPNGGLNGRPEKLEDDPELGGFADRPGDMVDVFHTVFGIAGLSLIRYPGLEEVDPVYCMPNKGHLSHYYKVKVRAGSEDYSRQLIEAYDRWYAEWKMEDLMSQRMNLKERKRLGTRGSVNVQSSRQSSLAPVFSTSQRRGRPTNCAIDPRLASQQIKTEYRSPSPFVNPASYGRGYTPQMRFWPPTKMETTSSKDKDSECSSEGSMGIERRHAKLFDFDASTNTSLGDEDVFEDSLVSECTKLKGVFWPGMNIFDSATPEMRRKRNQKKSTSVVEQLELNSQDVEATELIFTPAGSFKKQRKISGLPEDDSSPVKMERPSPKPRKRAARRQPLSARDPNVPGLYDFNHGKPSFFDPPPILYSNDDEAEMRLAYGNFGQKRERGFEVFQDQEVSFGQPASLSYLTSEFHHPQSQYVEPSLLSNMDHTSFAPSNSFRYVDENGNVEPAALYQTNHCSGGMSYQPTYLNNVGHDLTNFLTNPLFFGSYQAGEDDDDGQTISASPSDV</sequence>
<evidence type="ECO:0000256" key="12">
    <source>
        <dbReference type="SAM" id="MobiDB-lite"/>
    </source>
</evidence>
<dbReference type="Gene3D" id="1.50.10.20">
    <property type="match status" value="1"/>
</dbReference>
<evidence type="ECO:0000256" key="5">
    <source>
        <dbReference type="ARBA" id="ARBA00022679"/>
    </source>
</evidence>
<dbReference type="PANTHER" id="PTHR11774:SF11">
    <property type="entry name" value="GERANYLGERANYL TRANSFERASE TYPE-2 SUBUNIT BETA"/>
    <property type="match status" value="1"/>
</dbReference>
<dbReference type="EC" id="2.5.1.60" evidence="3"/>
<dbReference type="InterPro" id="IPR001330">
    <property type="entry name" value="Prenyltrans"/>
</dbReference>
<dbReference type="InterPro" id="IPR026873">
    <property type="entry name" value="Ptb1"/>
</dbReference>
<dbReference type="Pfam" id="PF00432">
    <property type="entry name" value="Prenyltrans"/>
    <property type="match status" value="2"/>
</dbReference>
<dbReference type="EMBL" id="NAJN01001657">
    <property type="protein sequence ID" value="TKA61904.1"/>
    <property type="molecule type" value="Genomic_DNA"/>
</dbReference>
<accession>A0A4U0WG84</accession>
<dbReference type="InterPro" id="IPR045089">
    <property type="entry name" value="PGGT1B-like"/>
</dbReference>
<feature type="region of interest" description="Disordered" evidence="12">
    <location>
        <begin position="413"/>
        <end position="441"/>
    </location>
</feature>
<feature type="region of interest" description="Disordered" evidence="12">
    <location>
        <begin position="346"/>
        <end position="389"/>
    </location>
</feature>
<dbReference type="GO" id="GO:0005968">
    <property type="term" value="C:Rab-protein geranylgeranyltransferase complex"/>
    <property type="evidence" value="ECO:0007669"/>
    <property type="project" value="TreeGrafter"/>
</dbReference>
<comment type="similarity">
    <text evidence="2">Belongs to the protein prenyltransferase subunit beta family.</text>
</comment>
<evidence type="ECO:0000256" key="10">
    <source>
        <dbReference type="ARBA" id="ARBA00032766"/>
    </source>
</evidence>
<feature type="region of interest" description="Disordered" evidence="12">
    <location>
        <begin position="535"/>
        <end position="576"/>
    </location>
</feature>
<name>A0A4U0WG84_9PEZI</name>
<keyword evidence="15" id="KW-1185">Reference proteome</keyword>
<evidence type="ECO:0000313" key="15">
    <source>
        <dbReference type="Proteomes" id="UP000308768"/>
    </source>
</evidence>
<reference evidence="14 15" key="1">
    <citation type="submission" date="2017-03" db="EMBL/GenBank/DDBJ databases">
        <title>Genomes of endolithic fungi from Antarctica.</title>
        <authorList>
            <person name="Coleine C."/>
            <person name="Masonjones S."/>
            <person name="Stajich J.E."/>
        </authorList>
    </citation>
    <scope>NUCLEOTIDE SEQUENCE [LARGE SCALE GENOMIC DNA]</scope>
    <source>
        <strain evidence="14 15">CCFEE 5187</strain>
    </source>
</reference>
<dbReference type="STRING" id="331657.A0A4U0WG84"/>
<dbReference type="PANTHER" id="PTHR11774">
    <property type="entry name" value="GERANYLGERANYL TRANSFERASE TYPE BETA SUBUNIT"/>
    <property type="match status" value="1"/>
</dbReference>
<protein>
    <recommendedName>
        <fullName evidence="3">protein geranylgeranyltransferase type II</fullName>
        <ecNumber evidence="3">2.5.1.60</ecNumber>
    </recommendedName>
    <alternativeName>
        <fullName evidence="9">Geranylgeranyl transferase type II subunit beta</fullName>
    </alternativeName>
    <alternativeName>
        <fullName evidence="10">Type II protein geranyl-geranyltransferase subunit beta</fullName>
    </alternativeName>
</protein>
<dbReference type="SUPFAM" id="SSF48239">
    <property type="entry name" value="Terpenoid cyclases/Protein prenyltransferases"/>
    <property type="match status" value="1"/>
</dbReference>
<evidence type="ECO:0000256" key="8">
    <source>
        <dbReference type="ARBA" id="ARBA00022833"/>
    </source>
</evidence>
<dbReference type="Proteomes" id="UP000308768">
    <property type="component" value="Unassembled WGS sequence"/>
</dbReference>
<feature type="domain" description="Prenyltransferase alpha-alpha toroid" evidence="13">
    <location>
        <begin position="23"/>
        <end position="250"/>
    </location>
</feature>
<proteinExistence type="inferred from homology"/>
<evidence type="ECO:0000259" key="13">
    <source>
        <dbReference type="Pfam" id="PF00432"/>
    </source>
</evidence>
<evidence type="ECO:0000256" key="2">
    <source>
        <dbReference type="ARBA" id="ARBA00010497"/>
    </source>
</evidence>
<evidence type="ECO:0000313" key="14">
    <source>
        <dbReference type="EMBL" id="TKA61904.1"/>
    </source>
</evidence>
<dbReference type="AlphaFoldDB" id="A0A4U0WG84"/>
<evidence type="ECO:0000256" key="11">
    <source>
        <dbReference type="ARBA" id="ARBA00047658"/>
    </source>
</evidence>
<dbReference type="GO" id="GO:0004663">
    <property type="term" value="F:Rab geranylgeranyltransferase activity"/>
    <property type="evidence" value="ECO:0007669"/>
    <property type="project" value="UniProtKB-EC"/>
</dbReference>
<evidence type="ECO:0000256" key="3">
    <source>
        <dbReference type="ARBA" id="ARBA00012656"/>
    </source>
</evidence>
<keyword evidence="7" id="KW-0677">Repeat</keyword>
<evidence type="ECO:0000256" key="9">
    <source>
        <dbReference type="ARBA" id="ARBA00030816"/>
    </source>
</evidence>
<evidence type="ECO:0000256" key="1">
    <source>
        <dbReference type="ARBA" id="ARBA00001947"/>
    </source>
</evidence>
<dbReference type="OrthoDB" id="5428259at2759"/>
<dbReference type="InterPro" id="IPR008930">
    <property type="entry name" value="Terpenoid_cyclase/PrenylTrfase"/>
</dbReference>
<dbReference type="GO" id="GO:0046872">
    <property type="term" value="F:metal ion binding"/>
    <property type="evidence" value="ECO:0007669"/>
    <property type="project" value="UniProtKB-KW"/>
</dbReference>
<keyword evidence="4" id="KW-0637">Prenyltransferase</keyword>
<evidence type="ECO:0000256" key="4">
    <source>
        <dbReference type="ARBA" id="ARBA00022602"/>
    </source>
</evidence>
<feature type="compositionally biased region" description="Polar residues" evidence="12">
    <location>
        <begin position="352"/>
        <end position="372"/>
    </location>
</feature>
<comment type="catalytic activity">
    <reaction evidence="11">
        <text>geranylgeranyl diphosphate + L-cysteinyl-[protein] = S-geranylgeranyl-L-cysteinyl-[protein] + diphosphate</text>
        <dbReference type="Rhea" id="RHEA:21240"/>
        <dbReference type="Rhea" id="RHEA-COMP:10131"/>
        <dbReference type="Rhea" id="RHEA-COMP:11537"/>
        <dbReference type="ChEBI" id="CHEBI:29950"/>
        <dbReference type="ChEBI" id="CHEBI:33019"/>
        <dbReference type="ChEBI" id="CHEBI:57533"/>
        <dbReference type="ChEBI" id="CHEBI:86021"/>
        <dbReference type="EC" id="2.5.1.60"/>
    </reaction>
</comment>
<comment type="cofactor">
    <cofactor evidence="1">
        <name>Zn(2+)</name>
        <dbReference type="ChEBI" id="CHEBI:29105"/>
    </cofactor>
</comment>
<keyword evidence="5" id="KW-0808">Transferase</keyword>
<comment type="caution">
    <text evidence="14">The sequence shown here is derived from an EMBL/GenBank/DDBJ whole genome shotgun (WGS) entry which is preliminary data.</text>
</comment>
<feature type="domain" description="Prenyltransferase alpha-alpha toroid" evidence="13">
    <location>
        <begin position="252"/>
        <end position="294"/>
    </location>
</feature>
<evidence type="ECO:0000256" key="7">
    <source>
        <dbReference type="ARBA" id="ARBA00022737"/>
    </source>
</evidence>
<evidence type="ECO:0000256" key="6">
    <source>
        <dbReference type="ARBA" id="ARBA00022723"/>
    </source>
</evidence>
<gene>
    <name evidence="14" type="ORF">B0A49_08967</name>
</gene>
<dbReference type="CDD" id="cd02894">
    <property type="entry name" value="GGTase-II"/>
    <property type="match status" value="1"/>
</dbReference>
<keyword evidence="6" id="KW-0479">Metal-binding</keyword>
<keyword evidence="8" id="KW-0862">Zinc</keyword>
<organism evidence="14 15">
    <name type="scientific">Cryomyces minteri</name>
    <dbReference type="NCBI Taxonomy" id="331657"/>
    <lineage>
        <taxon>Eukaryota</taxon>
        <taxon>Fungi</taxon>
        <taxon>Dikarya</taxon>
        <taxon>Ascomycota</taxon>
        <taxon>Pezizomycotina</taxon>
        <taxon>Dothideomycetes</taxon>
        <taxon>Dothideomycetes incertae sedis</taxon>
        <taxon>Cryomyces</taxon>
    </lineage>
</organism>